<dbReference type="PROSITE" id="PS00572">
    <property type="entry name" value="GLYCOSYL_HYDROL_F1_1"/>
    <property type="match status" value="1"/>
</dbReference>
<dbReference type="InterPro" id="IPR001360">
    <property type="entry name" value="Glyco_hydro_1"/>
</dbReference>
<protein>
    <submittedName>
        <fullName evidence="8">Raucaffricine-O-beta-D-glucosidase</fullName>
    </submittedName>
</protein>
<name>A0AAW2WFQ5_SESRA</name>
<proteinExistence type="inferred from homology"/>
<accession>A0AAW2WFQ5</accession>
<keyword evidence="3 6" id="KW-0326">Glycosidase</keyword>
<evidence type="ECO:0000256" key="6">
    <source>
        <dbReference type="RuleBase" id="RU004468"/>
    </source>
</evidence>
<evidence type="ECO:0000256" key="2">
    <source>
        <dbReference type="ARBA" id="ARBA00022801"/>
    </source>
</evidence>
<feature type="region of interest" description="Disordered" evidence="7">
    <location>
        <begin position="1"/>
        <end position="22"/>
    </location>
</feature>
<dbReference type="InterPro" id="IPR033132">
    <property type="entry name" value="GH_1_N_CS"/>
</dbReference>
<dbReference type="PANTHER" id="PTHR10353">
    <property type="entry name" value="GLYCOSYL HYDROLASE"/>
    <property type="match status" value="1"/>
</dbReference>
<comment type="similarity">
    <text evidence="1 5">Belongs to the glycosyl hydrolase 1 family.</text>
</comment>
<dbReference type="PANTHER" id="PTHR10353:SF137">
    <property type="entry name" value="MYROSINASE 3-RELATED"/>
    <property type="match status" value="1"/>
</dbReference>
<keyword evidence="2 6" id="KW-0378">Hydrolase</keyword>
<dbReference type="EMBL" id="JACGWJ010000001">
    <property type="protein sequence ID" value="KAL0440634.1"/>
    <property type="molecule type" value="Genomic_DNA"/>
</dbReference>
<gene>
    <name evidence="8" type="ORF">Sradi_0002300</name>
</gene>
<organism evidence="8">
    <name type="scientific">Sesamum radiatum</name>
    <name type="common">Black benniseed</name>
    <dbReference type="NCBI Taxonomy" id="300843"/>
    <lineage>
        <taxon>Eukaryota</taxon>
        <taxon>Viridiplantae</taxon>
        <taxon>Streptophyta</taxon>
        <taxon>Embryophyta</taxon>
        <taxon>Tracheophyta</taxon>
        <taxon>Spermatophyta</taxon>
        <taxon>Magnoliopsida</taxon>
        <taxon>eudicotyledons</taxon>
        <taxon>Gunneridae</taxon>
        <taxon>Pentapetalae</taxon>
        <taxon>asterids</taxon>
        <taxon>lamiids</taxon>
        <taxon>Lamiales</taxon>
        <taxon>Pedaliaceae</taxon>
        <taxon>Sesamum</taxon>
    </lineage>
</organism>
<evidence type="ECO:0000256" key="4">
    <source>
        <dbReference type="PROSITE-ProRule" id="PRU10055"/>
    </source>
</evidence>
<comment type="caution">
    <text evidence="8">The sequence shown here is derived from an EMBL/GenBank/DDBJ whole genome shotgun (WGS) entry which is preliminary data.</text>
</comment>
<sequence>MQATNISDHSTSTKNRQDNSSLTRKDFGDGFLFGVGTSAYQIEGAAAKGGKSISVWDDLTLRTPNLIEGGTNGNVACDMYNRYKEDIKLMKQIGFDSYRFSISWPRILPGGRCSAGINKEGIDYYNDVIDTVIAHGMIPFVTLFHWDLPNCLQLEYGGMLSDKIVNDFVEFAELCFQEFGDRVKFWATINEPWTYAVRGYTSGDHFTRDKSTGSDSTYHLLSAERVRTHISPYRQSKRVGRFDFRTQTINNAWFPVNNPDKDSYTVARNLLLCHSAAVKSYRTDFKIYQEGQIGIVLNTCNHYLFDGTSDKDKDAAKRATDFMIGWFLEPVIHGQYPESMLQYAESNIVPFSNEEKEDLAKSVDWVGLNYYTSYFVAYEQNPPGVGYPADQQIMFSYMDKAGKPVGQPSALSWLWIVPEGLYDHLMYLHEKYKKDLPPLYITENGLGDDNDCNLTAKQACIDTERVRYHQDHLASVLKAMQ</sequence>
<dbReference type="AlphaFoldDB" id="A0AAW2WFQ5"/>
<evidence type="ECO:0000256" key="1">
    <source>
        <dbReference type="ARBA" id="ARBA00010838"/>
    </source>
</evidence>
<reference evidence="8" key="1">
    <citation type="submission" date="2020-06" db="EMBL/GenBank/DDBJ databases">
        <authorList>
            <person name="Li T."/>
            <person name="Hu X."/>
            <person name="Zhang T."/>
            <person name="Song X."/>
            <person name="Zhang H."/>
            <person name="Dai N."/>
            <person name="Sheng W."/>
            <person name="Hou X."/>
            <person name="Wei L."/>
        </authorList>
    </citation>
    <scope>NUCLEOTIDE SEQUENCE</scope>
    <source>
        <strain evidence="8">G02</strain>
        <tissue evidence="8">Leaf</tissue>
    </source>
</reference>
<evidence type="ECO:0000256" key="7">
    <source>
        <dbReference type="SAM" id="MobiDB-lite"/>
    </source>
</evidence>
<dbReference type="PROSITE" id="PS00653">
    <property type="entry name" value="GLYCOSYL_HYDROL_F1_2"/>
    <property type="match status" value="1"/>
</dbReference>
<reference evidence="8" key="2">
    <citation type="journal article" date="2024" name="Plant">
        <title>Genomic evolution and insights into agronomic trait innovations of Sesamum species.</title>
        <authorList>
            <person name="Miao H."/>
            <person name="Wang L."/>
            <person name="Qu L."/>
            <person name="Liu H."/>
            <person name="Sun Y."/>
            <person name="Le M."/>
            <person name="Wang Q."/>
            <person name="Wei S."/>
            <person name="Zheng Y."/>
            <person name="Lin W."/>
            <person name="Duan Y."/>
            <person name="Cao H."/>
            <person name="Xiong S."/>
            <person name="Wang X."/>
            <person name="Wei L."/>
            <person name="Li C."/>
            <person name="Ma Q."/>
            <person name="Ju M."/>
            <person name="Zhao R."/>
            <person name="Li G."/>
            <person name="Mu C."/>
            <person name="Tian Q."/>
            <person name="Mei H."/>
            <person name="Zhang T."/>
            <person name="Gao T."/>
            <person name="Zhang H."/>
        </authorList>
    </citation>
    <scope>NUCLEOTIDE SEQUENCE</scope>
    <source>
        <strain evidence="8">G02</strain>
    </source>
</reference>
<dbReference type="InterPro" id="IPR018120">
    <property type="entry name" value="Glyco_hydro_1_AS"/>
</dbReference>
<dbReference type="Pfam" id="PF00232">
    <property type="entry name" value="Glyco_hydro_1"/>
    <property type="match status" value="1"/>
</dbReference>
<dbReference type="GO" id="GO:0005975">
    <property type="term" value="P:carbohydrate metabolic process"/>
    <property type="evidence" value="ECO:0007669"/>
    <property type="project" value="InterPro"/>
</dbReference>
<evidence type="ECO:0000256" key="5">
    <source>
        <dbReference type="RuleBase" id="RU003690"/>
    </source>
</evidence>
<dbReference type="SUPFAM" id="SSF51445">
    <property type="entry name" value="(Trans)glycosidases"/>
    <property type="match status" value="1"/>
</dbReference>
<dbReference type="PRINTS" id="PR00131">
    <property type="entry name" value="GLHYDRLASE1"/>
</dbReference>
<dbReference type="InterPro" id="IPR017853">
    <property type="entry name" value="GH"/>
</dbReference>
<dbReference type="GO" id="GO:0008422">
    <property type="term" value="F:beta-glucosidase activity"/>
    <property type="evidence" value="ECO:0007669"/>
    <property type="project" value="TreeGrafter"/>
</dbReference>
<feature type="active site" description="Nucleophile" evidence="4">
    <location>
        <position position="443"/>
    </location>
</feature>
<evidence type="ECO:0000313" key="8">
    <source>
        <dbReference type="EMBL" id="KAL0440634.1"/>
    </source>
</evidence>
<evidence type="ECO:0000256" key="3">
    <source>
        <dbReference type="ARBA" id="ARBA00023295"/>
    </source>
</evidence>
<dbReference type="Gene3D" id="3.20.20.80">
    <property type="entry name" value="Glycosidases"/>
    <property type="match status" value="1"/>
</dbReference>